<dbReference type="InterPro" id="IPR003343">
    <property type="entry name" value="Big_2"/>
</dbReference>
<dbReference type="SMART" id="SM00635">
    <property type="entry name" value="BID_2"/>
    <property type="match status" value="5"/>
</dbReference>
<proteinExistence type="predicted"/>
<dbReference type="Pfam" id="PF02368">
    <property type="entry name" value="Big_2"/>
    <property type="match status" value="3"/>
</dbReference>
<organism evidence="2 3">
    <name type="scientific">Listeria booriae</name>
    <dbReference type="NCBI Taxonomy" id="1552123"/>
    <lineage>
        <taxon>Bacteria</taxon>
        <taxon>Bacillati</taxon>
        <taxon>Bacillota</taxon>
        <taxon>Bacilli</taxon>
        <taxon>Bacillales</taxon>
        <taxon>Listeriaceae</taxon>
        <taxon>Listeria</taxon>
    </lineage>
</organism>
<feature type="domain" description="BIG2" evidence="1">
    <location>
        <begin position="512"/>
        <end position="595"/>
    </location>
</feature>
<dbReference type="RefSeq" id="WP_185551350.1">
    <property type="nucleotide sequence ID" value="NZ_JAARYY010000002.1"/>
</dbReference>
<dbReference type="InterPro" id="IPR008964">
    <property type="entry name" value="Invasin/intimin_cell_adhesion"/>
</dbReference>
<dbReference type="Proteomes" id="UP000550367">
    <property type="component" value="Unassembled WGS sequence"/>
</dbReference>
<dbReference type="Gene3D" id="2.60.40.1080">
    <property type="match status" value="3"/>
</dbReference>
<evidence type="ECO:0000313" key="2">
    <source>
        <dbReference type="EMBL" id="MBC2243009.1"/>
    </source>
</evidence>
<evidence type="ECO:0000259" key="1">
    <source>
        <dbReference type="SMART" id="SM00635"/>
    </source>
</evidence>
<accession>A0A842FEH7</accession>
<feature type="non-terminal residue" evidence="2">
    <location>
        <position position="1"/>
    </location>
</feature>
<sequence length="809" mass="85737">FSPDTDLANDGTISVSNTYKDGYNNDNVDVAFYNSADKIVDPSSYTWTLSNPDLFSSVKANGTHIAFTHTEKTGSSLVTVKDASGKIVRTFTITITADPTAVANAKWIYHTGFSPDTDLANDGTISVSNTYKDGYNNDNVDVAFYNSADKIVDPSSYTWTLSNPDLFTSVQANGTHIAFTHTEKTGSSLVTVKDASGKTVRTFTITITGPENVPATDISLSASNITAKVADTGKINATVAPSTATNKNLTYTPADPSIISVNANGNWTAKKAGTTTIAVATTDGSNITKTITVNVSESVVVKQENIPNYPADVITEGKNIYIDTAFTNTYNSHDMNFREYDTAGNVLNSSDYIYTSSDTSVLAPKADQGDNWNRLLVVGAGTATITVKDKAGNTIRTFIVHVAQAATTVPVTDISLSASNIAAKVADTGKITATVAPSTATNKNLTYTPADPSIISVDANGNWTAKKAGTTTIAVATEDGSNITKTITVNVSESVVVKQENIPNYPADVITEGKNIYIDTAFTNTFNSHDMNFREYDTAGNVLNGSDYIYTSSDTSVLSPKPDQGDNWNRLAVNGAGTATITVKDKAGNTIRTFIVHVAQAATTVAATGLTLDASSITANVADTGKINATVAPANATNKNVSYTPADASIISVDANGNWTANKAGTTTITVRTLDGSNISKTINVTVAKSMADRVGSADFEIVNQRPNTGSTGTNVYVYPHAADVPAGVVYSMETYSDTTATTLLRTDTLGTSDGTYHQMIHCTTPLAAWGLQGYAIKVYATYQGTKYLILNDQSYKYYSLQTTHEWTD</sequence>
<feature type="domain" description="BIG2" evidence="1">
    <location>
        <begin position="214"/>
        <end position="291"/>
    </location>
</feature>
<feature type="domain" description="BIG2" evidence="1">
    <location>
        <begin position="410"/>
        <end position="487"/>
    </location>
</feature>
<reference evidence="2 3" key="1">
    <citation type="submission" date="2020-03" db="EMBL/GenBank/DDBJ databases">
        <title>Soil Listeria distribution.</title>
        <authorList>
            <person name="Liao J."/>
            <person name="Wiedmann M."/>
        </authorList>
    </citation>
    <scope>NUCLEOTIDE SEQUENCE [LARGE SCALE GENOMIC DNA]</scope>
    <source>
        <strain evidence="2 3">FSL L7-0153</strain>
    </source>
</reference>
<comment type="caution">
    <text evidence="2">The sequence shown here is derived from an EMBL/GenBank/DDBJ whole genome shotgun (WGS) entry which is preliminary data.</text>
</comment>
<name>A0A842FEH7_9LIST</name>
<dbReference type="EMBL" id="JAARYY010000002">
    <property type="protein sequence ID" value="MBC2243009.1"/>
    <property type="molecule type" value="Genomic_DNA"/>
</dbReference>
<dbReference type="SUPFAM" id="SSF49373">
    <property type="entry name" value="Invasin/intimin cell-adhesion fragments"/>
    <property type="match status" value="3"/>
</dbReference>
<dbReference type="AlphaFoldDB" id="A0A842FEH7"/>
<feature type="domain" description="BIG2" evidence="1">
    <location>
        <begin position="316"/>
        <end position="399"/>
    </location>
</feature>
<evidence type="ECO:0000313" key="3">
    <source>
        <dbReference type="Proteomes" id="UP000550367"/>
    </source>
</evidence>
<gene>
    <name evidence="2" type="ORF">HCB25_02950</name>
</gene>
<protein>
    <recommendedName>
        <fullName evidence="1">BIG2 domain-containing protein</fullName>
    </recommendedName>
</protein>
<feature type="domain" description="BIG2" evidence="1">
    <location>
        <begin position="606"/>
        <end position="683"/>
    </location>
</feature>